<dbReference type="SUPFAM" id="SSF52833">
    <property type="entry name" value="Thioredoxin-like"/>
    <property type="match status" value="1"/>
</dbReference>
<dbReference type="Gene3D" id="3.40.30.10">
    <property type="entry name" value="Glutaredoxin"/>
    <property type="match status" value="1"/>
</dbReference>
<evidence type="ECO:0000313" key="5">
    <source>
        <dbReference type="EMBL" id="SYW76245.1"/>
    </source>
</evidence>
<dbReference type="InterPro" id="IPR004045">
    <property type="entry name" value="Glutathione_S-Trfase_N"/>
</dbReference>
<dbReference type="PROSITE" id="PS50405">
    <property type="entry name" value="GST_CTER"/>
    <property type="match status" value="1"/>
</dbReference>
<keyword evidence="6" id="KW-1185">Reference proteome</keyword>
<dbReference type="InterPro" id="IPR010987">
    <property type="entry name" value="Glutathione-S-Trfase_C-like"/>
</dbReference>
<evidence type="ECO:0000259" key="3">
    <source>
        <dbReference type="PROSITE" id="PS50404"/>
    </source>
</evidence>
<accession>A0A8H8TR25</accession>
<protein>
    <submittedName>
        <fullName evidence="5">Related to glutathione s-transferase</fullName>
    </submittedName>
</protein>
<dbReference type="SFLD" id="SFLDS00019">
    <property type="entry name" value="Glutathione_Transferase_(cytos"/>
    <property type="match status" value="1"/>
</dbReference>
<dbReference type="InterPro" id="IPR040079">
    <property type="entry name" value="Glutathione_S-Trfase"/>
</dbReference>
<dbReference type="GO" id="GO:0016740">
    <property type="term" value="F:transferase activity"/>
    <property type="evidence" value="ECO:0007669"/>
    <property type="project" value="UniProtKB-KW"/>
</dbReference>
<name>A0A8H8TR25_9BASI</name>
<feature type="domain" description="GST N-terminal" evidence="3">
    <location>
        <begin position="1"/>
        <end position="95"/>
    </location>
</feature>
<dbReference type="PANTHER" id="PTHR44051">
    <property type="entry name" value="GLUTATHIONE S-TRANSFERASE-RELATED"/>
    <property type="match status" value="1"/>
</dbReference>
<dbReference type="Proteomes" id="UP000658997">
    <property type="component" value="Unassembled WGS sequence"/>
</dbReference>
<evidence type="ECO:0000256" key="2">
    <source>
        <dbReference type="RuleBase" id="RU003494"/>
    </source>
</evidence>
<feature type="domain" description="GST C-terminal" evidence="4">
    <location>
        <begin position="86"/>
        <end position="226"/>
    </location>
</feature>
<reference evidence="5" key="1">
    <citation type="submission" date="2018-08" db="EMBL/GenBank/DDBJ databases">
        <authorList>
            <person name="Guldener U."/>
        </authorList>
    </citation>
    <scope>NUCLEOTIDE SEQUENCE</scope>
    <source>
        <strain evidence="5">UB2</strain>
    </source>
</reference>
<evidence type="ECO:0000259" key="4">
    <source>
        <dbReference type="PROSITE" id="PS50405"/>
    </source>
</evidence>
<dbReference type="EMBL" id="ULHB01000016">
    <property type="protein sequence ID" value="SYW76245.1"/>
    <property type="molecule type" value="Genomic_DNA"/>
</dbReference>
<organism evidence="5 6">
    <name type="scientific">Ustilago bromivora</name>
    <dbReference type="NCBI Taxonomy" id="307758"/>
    <lineage>
        <taxon>Eukaryota</taxon>
        <taxon>Fungi</taxon>
        <taxon>Dikarya</taxon>
        <taxon>Basidiomycota</taxon>
        <taxon>Ustilaginomycotina</taxon>
        <taxon>Ustilaginomycetes</taxon>
        <taxon>Ustilaginales</taxon>
        <taxon>Ustilaginaceae</taxon>
        <taxon>Ustilago</taxon>
    </lineage>
</organism>
<gene>
    <name evidence="5" type="ORF">UBRO2_01316</name>
</gene>
<dbReference type="AlphaFoldDB" id="A0A8H8TR25"/>
<dbReference type="PANTHER" id="PTHR44051:SF8">
    <property type="entry name" value="GLUTATHIONE S-TRANSFERASE GSTA"/>
    <property type="match status" value="1"/>
</dbReference>
<dbReference type="InterPro" id="IPR004046">
    <property type="entry name" value="GST_C"/>
</dbReference>
<proteinExistence type="inferred from homology"/>
<dbReference type="Gene3D" id="1.20.1050.10">
    <property type="match status" value="1"/>
</dbReference>
<dbReference type="InterPro" id="IPR036282">
    <property type="entry name" value="Glutathione-S-Trfase_C_sf"/>
</dbReference>
<dbReference type="SUPFAM" id="SSF47616">
    <property type="entry name" value="GST C-terminal domain-like"/>
    <property type="match status" value="1"/>
</dbReference>
<dbReference type="InterPro" id="IPR036249">
    <property type="entry name" value="Thioredoxin-like_sf"/>
</dbReference>
<dbReference type="Pfam" id="PF02798">
    <property type="entry name" value="GST_N"/>
    <property type="match status" value="1"/>
</dbReference>
<dbReference type="Pfam" id="PF00043">
    <property type="entry name" value="GST_C"/>
    <property type="match status" value="1"/>
</dbReference>
<comment type="similarity">
    <text evidence="1 2">Belongs to the GST superfamily.</text>
</comment>
<evidence type="ECO:0000313" key="6">
    <source>
        <dbReference type="Proteomes" id="UP000658997"/>
    </source>
</evidence>
<dbReference type="PROSITE" id="PS50404">
    <property type="entry name" value="GST_NTER"/>
    <property type="match status" value="1"/>
</dbReference>
<dbReference type="CDD" id="cd03048">
    <property type="entry name" value="GST_N_Ure2p_like"/>
    <property type="match status" value="1"/>
</dbReference>
<comment type="caution">
    <text evidence="5">The sequence shown here is derived from an EMBL/GenBank/DDBJ whole genome shotgun (WGS) entry which is preliminary data.</text>
</comment>
<dbReference type="SFLD" id="SFLDG00358">
    <property type="entry name" value="Main_(cytGST)"/>
    <property type="match status" value="1"/>
</dbReference>
<sequence length="238" mass="27198">MKPVQLYTAGTPNGQKVSIMLEEIKALNPSFEYETHAIDMSKNEQKEPWFLKMNPNGRIPTILDPNNTATDGKGFAVMESMAIMLYLEKKYDDNHVFSWPSSDPKADNYRNLPMQGQANHFRMQATGDSKNVVPYGIKRYHDETVRLYTVLEAGLEGRDYLVGDGKGKYSLADMIIFPWALWYRFAGVRNDEVGPNVKAWIERIKQRPAVQKGLEVPIKSELLKNLDDPNWMPAMPEI</sequence>
<evidence type="ECO:0000256" key="1">
    <source>
        <dbReference type="ARBA" id="ARBA00007409"/>
    </source>
</evidence>
<keyword evidence="5" id="KW-0808">Transferase</keyword>